<dbReference type="EMBL" id="CP013928">
    <property type="protein sequence ID" value="AMJ77696.1"/>
    <property type="molecule type" value="Genomic_DNA"/>
</dbReference>
<evidence type="ECO:0000313" key="2">
    <source>
        <dbReference type="EMBL" id="AMJ77696.1"/>
    </source>
</evidence>
<gene>
    <name evidence="2" type="ORF">AV942_04890</name>
</gene>
<organism evidence="2 3">
    <name type="scientific">Alteromonas mediterranea</name>
    <dbReference type="NCBI Taxonomy" id="314275"/>
    <lineage>
        <taxon>Bacteria</taxon>
        <taxon>Pseudomonadati</taxon>
        <taxon>Pseudomonadota</taxon>
        <taxon>Gammaproteobacteria</taxon>
        <taxon>Alteromonadales</taxon>
        <taxon>Alteromonadaceae</taxon>
        <taxon>Alteromonas/Salinimonas group</taxon>
        <taxon>Alteromonas</taxon>
    </lineage>
</organism>
<proteinExistence type="predicted"/>
<feature type="compositionally biased region" description="Low complexity" evidence="1">
    <location>
        <begin position="1"/>
        <end position="21"/>
    </location>
</feature>
<feature type="region of interest" description="Disordered" evidence="1">
    <location>
        <begin position="1"/>
        <end position="42"/>
    </location>
</feature>
<evidence type="ECO:0000256" key="1">
    <source>
        <dbReference type="SAM" id="MobiDB-lite"/>
    </source>
</evidence>
<dbReference type="AlphaFoldDB" id="A0AAC8XIS5"/>
<name>A0AAC8XIS5_9ALTE</name>
<feature type="compositionally biased region" description="Polar residues" evidence="1">
    <location>
        <begin position="66"/>
        <end position="83"/>
    </location>
</feature>
<dbReference type="RefSeq" id="WP_015066423.1">
    <property type="nucleotide sequence ID" value="NZ_CAXGIV010000165.1"/>
</dbReference>
<protein>
    <submittedName>
        <fullName evidence="2">Uncharacterized protein</fullName>
    </submittedName>
</protein>
<accession>A0AAC8XIS5</accession>
<feature type="region of interest" description="Disordered" evidence="1">
    <location>
        <begin position="60"/>
        <end position="120"/>
    </location>
</feature>
<sequence length="120" mass="12078">MDIGDPVSTTPETTAPEPVTSGTLPEDTITLPEEGDIVSGGPVTEVTVDVVDIDLPPEDLILPATEPTSADATGDSTSLSGTETVAGDTSKESGSDIGTASPTESDVLKTAIDKLPPTDI</sequence>
<dbReference type="Proteomes" id="UP000061468">
    <property type="component" value="Chromosome"/>
</dbReference>
<reference evidence="2 3" key="1">
    <citation type="submission" date="2015-12" db="EMBL/GenBank/DDBJ databases">
        <title>Intraspecies pangenome expansion in the marine bacterium Alteromonas.</title>
        <authorList>
            <person name="Lopez-Perez M."/>
            <person name="Rodriguez-Valera F."/>
        </authorList>
    </citation>
    <scope>NUCLEOTIDE SEQUENCE [LARGE SCALE GENOMIC DNA]</scope>
    <source>
        <strain evidence="2 3">UM8</strain>
    </source>
</reference>
<evidence type="ECO:0000313" key="3">
    <source>
        <dbReference type="Proteomes" id="UP000061468"/>
    </source>
</evidence>